<gene>
    <name evidence="2" type="ORF">COV04_02915</name>
</gene>
<evidence type="ECO:0000313" key="3">
    <source>
        <dbReference type="Proteomes" id="UP000231152"/>
    </source>
</evidence>
<name>A0A2M8LEJ1_9BACT</name>
<dbReference type="Proteomes" id="UP000231152">
    <property type="component" value="Unassembled WGS sequence"/>
</dbReference>
<dbReference type="EMBL" id="PFET01000009">
    <property type="protein sequence ID" value="PJE75871.1"/>
    <property type="molecule type" value="Genomic_DNA"/>
</dbReference>
<evidence type="ECO:0000313" key="2">
    <source>
        <dbReference type="EMBL" id="PJE75871.1"/>
    </source>
</evidence>
<keyword evidence="1" id="KW-0812">Transmembrane</keyword>
<sequence length="150" mass="16170">MGKKLEFTLVFIFVLAVMAGIISVFSHSQQPVSKTTDTAAGAMSIQSPIKPEAYQHDLATALTVFQKAYTTKQTEASRKAIIDDAKIALLSLRVPAQYKDLHLGLILALTHLQSGYASDPPATDKVSTGTILFNEAIHGLDWLSGLELAN</sequence>
<feature type="transmembrane region" description="Helical" evidence="1">
    <location>
        <begin position="7"/>
        <end position="25"/>
    </location>
</feature>
<proteinExistence type="predicted"/>
<comment type="caution">
    <text evidence="2">The sequence shown here is derived from an EMBL/GenBank/DDBJ whole genome shotgun (WGS) entry which is preliminary data.</text>
</comment>
<keyword evidence="1" id="KW-1133">Transmembrane helix</keyword>
<evidence type="ECO:0000256" key="1">
    <source>
        <dbReference type="SAM" id="Phobius"/>
    </source>
</evidence>
<accession>A0A2M8LEJ1</accession>
<organism evidence="2 3">
    <name type="scientific">Candidatus Uhrbacteria bacterium CG10_big_fil_rev_8_21_14_0_10_48_11</name>
    <dbReference type="NCBI Taxonomy" id="1975037"/>
    <lineage>
        <taxon>Bacteria</taxon>
        <taxon>Candidatus Uhriibacteriota</taxon>
    </lineage>
</organism>
<keyword evidence="1" id="KW-0472">Membrane</keyword>
<protein>
    <submittedName>
        <fullName evidence="2">Uncharacterized protein</fullName>
    </submittedName>
</protein>
<dbReference type="AlphaFoldDB" id="A0A2M8LEJ1"/>
<reference evidence="2 3" key="1">
    <citation type="submission" date="2017-09" db="EMBL/GenBank/DDBJ databases">
        <title>Depth-based differentiation of microbial function through sediment-hosted aquifers and enrichment of novel symbionts in the deep terrestrial subsurface.</title>
        <authorList>
            <person name="Probst A.J."/>
            <person name="Ladd B."/>
            <person name="Jarett J.K."/>
            <person name="Geller-Mcgrath D.E."/>
            <person name="Sieber C.M."/>
            <person name="Emerson J.B."/>
            <person name="Anantharaman K."/>
            <person name="Thomas B.C."/>
            <person name="Malmstrom R."/>
            <person name="Stieglmeier M."/>
            <person name="Klingl A."/>
            <person name="Woyke T."/>
            <person name="Ryan C.M."/>
            <person name="Banfield J.F."/>
        </authorList>
    </citation>
    <scope>NUCLEOTIDE SEQUENCE [LARGE SCALE GENOMIC DNA]</scope>
    <source>
        <strain evidence="2">CG10_big_fil_rev_8_21_14_0_10_48_11</strain>
    </source>
</reference>